<sequence>MLSGAFGACHRFRKVTVMSENSANGISRFAVELGVAALTAAFGAAVCYGSLDIGAGWTEMGPDAGYFPFYIGLLIVFGSLVNIAHAFLKHRGTGEIFLDAGRAKVVASFLLPLVAFGAVSAWLGLYVGTALYIAATMLFQGRYRWWIALPAGLGVSLVFFVVFEIGFQVPLLKGPVEAWFGIY</sequence>
<dbReference type="EMBL" id="LODU01000058">
    <property type="protein sequence ID" value="POH27527.1"/>
    <property type="molecule type" value="Genomic_DNA"/>
</dbReference>
<reference evidence="3 4" key="1">
    <citation type="journal article" date="2014" name="Syst. Appl. Microbiol.">
        <title>Microsymbionts of Phaseolus vulgaris in acid and alkaline soils of Mexico.</title>
        <authorList>
            <person name="Verastegui-Valdes M.M."/>
            <person name="Zhang Y.J."/>
            <person name="Rivera-Orduna F.N."/>
            <person name="Cheng H.P."/>
            <person name="Sui X.H."/>
            <person name="Wang E.T."/>
        </authorList>
    </citation>
    <scope>NUCLEOTIDE SEQUENCE [LARGE SCALE GENOMIC DNA]</scope>
    <source>
        <strain evidence="3 4">FG01</strain>
    </source>
</reference>
<feature type="transmembrane region" description="Helical" evidence="1">
    <location>
        <begin position="29"/>
        <end position="51"/>
    </location>
</feature>
<feature type="transmembrane region" description="Helical" evidence="1">
    <location>
        <begin position="66"/>
        <end position="88"/>
    </location>
</feature>
<gene>
    <name evidence="3" type="ORF">ATY31_20700</name>
</gene>
<name>A0A2S3YJJ4_9HYPH</name>
<dbReference type="Proteomes" id="UP000237511">
    <property type="component" value="Unassembled WGS sequence"/>
</dbReference>
<evidence type="ECO:0000313" key="4">
    <source>
        <dbReference type="Proteomes" id="UP000237511"/>
    </source>
</evidence>
<keyword evidence="1" id="KW-0472">Membrane</keyword>
<feature type="domain" description="DUF1468" evidence="2">
    <location>
        <begin position="35"/>
        <end position="171"/>
    </location>
</feature>
<dbReference type="InterPro" id="IPR009936">
    <property type="entry name" value="DUF1468"/>
</dbReference>
<organism evidence="3 4">
    <name type="scientific">Sinorhizobium americanum</name>
    <dbReference type="NCBI Taxonomy" id="194963"/>
    <lineage>
        <taxon>Bacteria</taxon>
        <taxon>Pseudomonadati</taxon>
        <taxon>Pseudomonadota</taxon>
        <taxon>Alphaproteobacteria</taxon>
        <taxon>Hyphomicrobiales</taxon>
        <taxon>Rhizobiaceae</taxon>
        <taxon>Sinorhizobium/Ensifer group</taxon>
        <taxon>Sinorhizobium</taxon>
    </lineage>
</organism>
<dbReference type="Pfam" id="PF07331">
    <property type="entry name" value="TctB"/>
    <property type="match status" value="1"/>
</dbReference>
<feature type="transmembrane region" description="Helical" evidence="1">
    <location>
        <begin position="145"/>
        <end position="163"/>
    </location>
</feature>
<evidence type="ECO:0000259" key="2">
    <source>
        <dbReference type="Pfam" id="PF07331"/>
    </source>
</evidence>
<evidence type="ECO:0000256" key="1">
    <source>
        <dbReference type="SAM" id="Phobius"/>
    </source>
</evidence>
<keyword evidence="1" id="KW-0812">Transmembrane</keyword>
<comment type="caution">
    <text evidence="3">The sequence shown here is derived from an EMBL/GenBank/DDBJ whole genome shotgun (WGS) entry which is preliminary data.</text>
</comment>
<protein>
    <recommendedName>
        <fullName evidence="2">DUF1468 domain-containing protein</fullName>
    </recommendedName>
</protein>
<evidence type="ECO:0000313" key="3">
    <source>
        <dbReference type="EMBL" id="POH27527.1"/>
    </source>
</evidence>
<feature type="transmembrane region" description="Helical" evidence="1">
    <location>
        <begin position="109"/>
        <end position="133"/>
    </location>
</feature>
<proteinExistence type="predicted"/>
<keyword evidence="1" id="KW-1133">Transmembrane helix</keyword>
<dbReference type="AlphaFoldDB" id="A0A2S3YJJ4"/>
<accession>A0A2S3YJJ4</accession>